<feature type="domain" description="P2X purinoreceptor 7 intracellular" evidence="1">
    <location>
        <begin position="155"/>
        <end position="292"/>
    </location>
</feature>
<organism evidence="2 3">
    <name type="scientific">Onychostoma macrolepis</name>
    <dbReference type="NCBI Taxonomy" id="369639"/>
    <lineage>
        <taxon>Eukaryota</taxon>
        <taxon>Metazoa</taxon>
        <taxon>Chordata</taxon>
        <taxon>Craniata</taxon>
        <taxon>Vertebrata</taxon>
        <taxon>Euteleostomi</taxon>
        <taxon>Actinopterygii</taxon>
        <taxon>Neopterygii</taxon>
        <taxon>Teleostei</taxon>
        <taxon>Ostariophysi</taxon>
        <taxon>Cypriniformes</taxon>
        <taxon>Cyprinidae</taxon>
        <taxon>Acrossocheilinae</taxon>
        <taxon>Onychostoma</taxon>
    </lineage>
</organism>
<dbReference type="InterPro" id="IPR046815">
    <property type="entry name" value="P2RX7_C"/>
</dbReference>
<protein>
    <recommendedName>
        <fullName evidence="1">P2X purinoreceptor 7 intracellular domain-containing protein</fullName>
    </recommendedName>
</protein>
<evidence type="ECO:0000313" key="2">
    <source>
        <dbReference type="EMBL" id="KAF4114109.1"/>
    </source>
</evidence>
<sequence>MAFIKVESEEMKIEETFIVKQEDIEEQTEMVFIKEEREEVTIEEDFIVKREDTEEQTEMPFIKEEREEVTIEEDFGVKHEHTEEQTEMVFIKEKREEVTIEEDFRVKHEDTEEQTVREGNCFENFQSGEMATGVFQPYMFEPESDPEFQDDEPTTPQTPRMLQPVTAWCTCENCAVMPTEKENICCLEIPEIVRRIHQIPDTVTCITHHPGFEPVCLNVYSLQNALNIYKADYGPLRLRGIEQRYRRLAQRSFVSWCWGYLSRTIRVAIPSCVVLRICREFPDAAGSCVGFRPPLD</sequence>
<evidence type="ECO:0000259" key="1">
    <source>
        <dbReference type="Pfam" id="PF20478"/>
    </source>
</evidence>
<dbReference type="PANTHER" id="PTHR36981">
    <property type="entry name" value="ZGC:195170"/>
    <property type="match status" value="1"/>
</dbReference>
<dbReference type="Proteomes" id="UP000579812">
    <property type="component" value="Unassembled WGS sequence"/>
</dbReference>
<evidence type="ECO:0000313" key="3">
    <source>
        <dbReference type="Proteomes" id="UP000579812"/>
    </source>
</evidence>
<gene>
    <name evidence="2" type="ORF">G5714_004332</name>
</gene>
<keyword evidence="3" id="KW-1185">Reference proteome</keyword>
<proteinExistence type="predicted"/>
<accession>A0A7J6D4E2</accession>
<name>A0A7J6D4E2_9TELE</name>
<dbReference type="PANTHER" id="PTHR36981:SF9">
    <property type="entry name" value="NANOR-RELATED"/>
    <property type="match status" value="1"/>
</dbReference>
<comment type="caution">
    <text evidence="2">The sequence shown here is derived from an EMBL/GenBank/DDBJ whole genome shotgun (WGS) entry which is preliminary data.</text>
</comment>
<dbReference type="Pfam" id="PF20478">
    <property type="entry name" value="P2RX7_C"/>
    <property type="match status" value="1"/>
</dbReference>
<reference evidence="2 3" key="1">
    <citation type="submission" date="2020-04" db="EMBL/GenBank/DDBJ databases">
        <title>Chromosome-level genome assembly of a cyprinid fish Onychostoma macrolepis by integration of Nanopore Sequencing, Bionano and Hi-C technology.</title>
        <authorList>
            <person name="Wang D."/>
        </authorList>
    </citation>
    <scope>NUCLEOTIDE SEQUENCE [LARGE SCALE GENOMIC DNA]</scope>
    <source>
        <strain evidence="2">SWU-2019</strain>
        <tissue evidence="2">Muscle</tissue>
    </source>
</reference>
<dbReference type="AlphaFoldDB" id="A0A7J6D4E2"/>
<dbReference type="OrthoDB" id="9898867at2759"/>
<dbReference type="EMBL" id="JAAMOB010000004">
    <property type="protein sequence ID" value="KAF4114109.1"/>
    <property type="molecule type" value="Genomic_DNA"/>
</dbReference>